<protein>
    <submittedName>
        <fullName evidence="1">Uncharacterized protein</fullName>
    </submittedName>
</protein>
<dbReference type="PANTHER" id="PTHR30239:SF0">
    <property type="entry name" value="ACETOLACTATE SYNTHASE SMALL SUBUNIT 1, CHLOROPLASTIC"/>
    <property type="match status" value="1"/>
</dbReference>
<keyword evidence="2" id="KW-1185">Reference proteome</keyword>
<name>A0A9Q0FQL1_9ROSI</name>
<dbReference type="GO" id="GO:0005829">
    <property type="term" value="C:cytosol"/>
    <property type="evidence" value="ECO:0007669"/>
    <property type="project" value="TreeGrafter"/>
</dbReference>
<accession>A0A9Q0FQL1</accession>
<reference evidence="1" key="1">
    <citation type="submission" date="2022-02" db="EMBL/GenBank/DDBJ databases">
        <authorList>
            <person name="Henning P.M."/>
            <person name="McCubbin A.G."/>
            <person name="Shore J.S."/>
        </authorList>
    </citation>
    <scope>NUCLEOTIDE SEQUENCE</scope>
    <source>
        <strain evidence="1">F60SS</strain>
        <tissue evidence="1">Leaves</tissue>
    </source>
</reference>
<dbReference type="GO" id="GO:0003984">
    <property type="term" value="F:acetolactate synthase activity"/>
    <property type="evidence" value="ECO:0007669"/>
    <property type="project" value="TreeGrafter"/>
</dbReference>
<dbReference type="GO" id="GO:1990610">
    <property type="term" value="F:acetolactate synthase regulator activity"/>
    <property type="evidence" value="ECO:0007669"/>
    <property type="project" value="InterPro"/>
</dbReference>
<dbReference type="OrthoDB" id="2013116at2759"/>
<organism evidence="1 2">
    <name type="scientific">Turnera subulata</name>
    <dbReference type="NCBI Taxonomy" id="218843"/>
    <lineage>
        <taxon>Eukaryota</taxon>
        <taxon>Viridiplantae</taxon>
        <taxon>Streptophyta</taxon>
        <taxon>Embryophyta</taxon>
        <taxon>Tracheophyta</taxon>
        <taxon>Spermatophyta</taxon>
        <taxon>Magnoliopsida</taxon>
        <taxon>eudicotyledons</taxon>
        <taxon>Gunneridae</taxon>
        <taxon>Pentapetalae</taxon>
        <taxon>rosids</taxon>
        <taxon>fabids</taxon>
        <taxon>Malpighiales</taxon>
        <taxon>Passifloraceae</taxon>
        <taxon>Turnera</taxon>
    </lineage>
</organism>
<dbReference type="PANTHER" id="PTHR30239">
    <property type="entry name" value="ACETOLACTATE SYNTHASE SMALL SUBUNIT"/>
    <property type="match status" value="1"/>
</dbReference>
<evidence type="ECO:0000313" key="2">
    <source>
        <dbReference type="Proteomes" id="UP001141552"/>
    </source>
</evidence>
<dbReference type="AlphaFoldDB" id="A0A9Q0FQL1"/>
<reference evidence="1" key="2">
    <citation type="journal article" date="2023" name="Plants (Basel)">
        <title>Annotation of the Turnera subulata (Passifloraceae) Draft Genome Reveals the S-Locus Evolved after the Divergence of Turneroideae from Passifloroideae in a Stepwise Manner.</title>
        <authorList>
            <person name="Henning P.M."/>
            <person name="Roalson E.H."/>
            <person name="Mir W."/>
            <person name="McCubbin A.G."/>
            <person name="Shore J.S."/>
        </authorList>
    </citation>
    <scope>NUCLEOTIDE SEQUENCE</scope>
    <source>
        <strain evidence="1">F60SS</strain>
    </source>
</reference>
<dbReference type="EMBL" id="JAKUCV010004306">
    <property type="protein sequence ID" value="KAJ4835766.1"/>
    <property type="molecule type" value="Genomic_DNA"/>
</dbReference>
<dbReference type="GO" id="GO:0009099">
    <property type="term" value="P:L-valine biosynthetic process"/>
    <property type="evidence" value="ECO:0007669"/>
    <property type="project" value="TreeGrafter"/>
</dbReference>
<dbReference type="Proteomes" id="UP001141552">
    <property type="component" value="Unassembled WGS sequence"/>
</dbReference>
<dbReference type="GO" id="GO:0009097">
    <property type="term" value="P:isoleucine biosynthetic process"/>
    <property type="evidence" value="ECO:0007669"/>
    <property type="project" value="TreeGrafter"/>
</dbReference>
<proteinExistence type="predicted"/>
<dbReference type="InterPro" id="IPR004789">
    <property type="entry name" value="Acetalactate_synth_ssu"/>
</dbReference>
<evidence type="ECO:0000313" key="1">
    <source>
        <dbReference type="EMBL" id="KAJ4835766.1"/>
    </source>
</evidence>
<comment type="caution">
    <text evidence="1">The sequence shown here is derived from an EMBL/GenBank/DDBJ whole genome shotgun (WGS) entry which is preliminary data.</text>
</comment>
<gene>
    <name evidence="1" type="ORF">Tsubulata_045760</name>
</gene>
<sequence length="82" mass="9470">MFVSTTDKPLRQVVEQLHKLVNVLKADEYVTEKPHVELELMLMKLNADQTSGAEDVYPAELHDAFSVNQVPEFDWAIFYDKC</sequence>